<dbReference type="eggNOG" id="COG5322">
    <property type="taxonomic scope" value="Bacteria"/>
</dbReference>
<sequence>MEQFGFLLHPLQVNDLARKFTISKQIPDSILRQIIRFMPQIELSHVTGIESELGNKAEGWLVGCTLTSEQMLKLPVEHVLKQIISAAKKAEKLGAEIVGLGAYTSIIGDGGRRVAEKLDIPVTTGNSYTVATAVKAVKRAADKLGIVLSETHLAVIGATGSIGEACVQLLADEVNDISLVARNEPKLRRLTTSIKSNYQLNRVNYSTDINKALSEAEIVITVSSAIDSIIDPNNLKPGAIVCDVARPRDVAKQVNESREDILVIEGGIVQLPGQVRLNFDLGLPPGRIYACMAETIILALEGRYENYTLGKSVSLEKVKEIQQLADKHGFQLAGLRYVGEKIGQQRFKQVRQAASRA</sequence>
<name>D9QSY4_ACEAZ</name>
<dbReference type="OrthoDB" id="9808814at2"/>
<dbReference type="AlphaFoldDB" id="D9QSY4"/>
<dbReference type="HOGENOM" id="CLU_762366_0_0_9"/>
<dbReference type="KEGG" id="aar:Acear_0121"/>
<dbReference type="Gene3D" id="3.40.50.720">
    <property type="entry name" value="NAD(P)-binding Rossmann-like Domain"/>
    <property type="match status" value="1"/>
</dbReference>
<dbReference type="Pfam" id="PF01488">
    <property type="entry name" value="Shikimate_DH"/>
    <property type="match status" value="1"/>
</dbReference>
<evidence type="ECO:0000259" key="1">
    <source>
        <dbReference type="Pfam" id="PF01488"/>
    </source>
</evidence>
<organism evidence="2 3">
    <name type="scientific">Acetohalobium arabaticum (strain ATCC 49924 / DSM 5501 / Z-7288)</name>
    <dbReference type="NCBI Taxonomy" id="574087"/>
    <lineage>
        <taxon>Bacteria</taxon>
        <taxon>Bacillati</taxon>
        <taxon>Bacillota</taxon>
        <taxon>Clostridia</taxon>
        <taxon>Halanaerobiales</taxon>
        <taxon>Halobacteroidaceae</taxon>
        <taxon>Acetohalobium</taxon>
    </lineage>
</organism>
<proteinExistence type="predicted"/>
<gene>
    <name evidence="2" type="ordered locus">Acear_0121</name>
</gene>
<dbReference type="EMBL" id="CP002105">
    <property type="protein sequence ID" value="ADL11672.1"/>
    <property type="molecule type" value="Genomic_DNA"/>
</dbReference>
<keyword evidence="3" id="KW-1185">Reference proteome</keyword>
<dbReference type="RefSeq" id="WP_013277119.1">
    <property type="nucleotide sequence ID" value="NC_014378.1"/>
</dbReference>
<evidence type="ECO:0000313" key="3">
    <source>
        <dbReference type="Proteomes" id="UP000001661"/>
    </source>
</evidence>
<dbReference type="InterPro" id="IPR006151">
    <property type="entry name" value="Shikm_DH/Glu-tRNA_Rdtase"/>
</dbReference>
<dbReference type="InterPro" id="IPR036291">
    <property type="entry name" value="NAD(P)-bd_dom_sf"/>
</dbReference>
<feature type="domain" description="Quinate/shikimate 5-dehydrogenase/glutamyl-tRNA reductase" evidence="1">
    <location>
        <begin position="142"/>
        <end position="258"/>
    </location>
</feature>
<dbReference type="STRING" id="574087.Acear_0121"/>
<dbReference type="Proteomes" id="UP000001661">
    <property type="component" value="Chromosome"/>
</dbReference>
<dbReference type="SUPFAM" id="SSF51735">
    <property type="entry name" value="NAD(P)-binding Rossmann-fold domains"/>
    <property type="match status" value="1"/>
</dbReference>
<evidence type="ECO:0000313" key="2">
    <source>
        <dbReference type="EMBL" id="ADL11672.1"/>
    </source>
</evidence>
<reference evidence="2 3" key="1">
    <citation type="journal article" date="2010" name="Stand. Genomic Sci.">
        <title>Complete genome sequence of Acetohalobium arabaticum type strain (Z-7288).</title>
        <authorList>
            <person name="Sikorski J."/>
            <person name="Lapidus A."/>
            <person name="Chertkov O."/>
            <person name="Lucas S."/>
            <person name="Copeland A."/>
            <person name="Glavina Del Rio T."/>
            <person name="Nolan M."/>
            <person name="Tice H."/>
            <person name="Cheng J.F."/>
            <person name="Han C."/>
            <person name="Brambilla E."/>
            <person name="Pitluck S."/>
            <person name="Liolios K."/>
            <person name="Ivanova N."/>
            <person name="Mavromatis K."/>
            <person name="Mikhailova N."/>
            <person name="Pati A."/>
            <person name="Bruce D."/>
            <person name="Detter C."/>
            <person name="Tapia R."/>
            <person name="Goodwin L."/>
            <person name="Chen A."/>
            <person name="Palaniappan K."/>
            <person name="Land M."/>
            <person name="Hauser L."/>
            <person name="Chang Y.J."/>
            <person name="Jeffries C.D."/>
            <person name="Rohde M."/>
            <person name="Goker M."/>
            <person name="Spring S."/>
            <person name="Woyke T."/>
            <person name="Bristow J."/>
            <person name="Eisen J.A."/>
            <person name="Markowitz V."/>
            <person name="Hugenholtz P."/>
            <person name="Kyrpides N.C."/>
            <person name="Klenk H.P."/>
        </authorList>
    </citation>
    <scope>NUCLEOTIDE SEQUENCE [LARGE SCALE GENOMIC DNA]</scope>
    <source>
        <strain evidence="3">ATCC 49924 / DSM 5501 / Z-7288</strain>
    </source>
</reference>
<protein>
    <submittedName>
        <fullName evidence="2">Shikimate/quinate 5-dehydrogenase</fullName>
    </submittedName>
</protein>
<accession>D9QSY4</accession>